<keyword evidence="7 8" id="KW-0472">Membrane</keyword>
<evidence type="ECO:0000256" key="7">
    <source>
        <dbReference type="ARBA" id="ARBA00023136"/>
    </source>
</evidence>
<evidence type="ECO:0000256" key="6">
    <source>
        <dbReference type="ARBA" id="ARBA00022989"/>
    </source>
</evidence>
<feature type="transmembrane region" description="Helical" evidence="8">
    <location>
        <begin position="12"/>
        <end position="30"/>
    </location>
</feature>
<feature type="transmembrane region" description="Helical" evidence="8">
    <location>
        <begin position="383"/>
        <end position="413"/>
    </location>
</feature>
<comment type="similarity">
    <text evidence="2">Belongs to the CitM (TC 2.A.11) transporter family.</text>
</comment>
<dbReference type="PRINTS" id="PR00758">
    <property type="entry name" value="ARSENICPUMP"/>
</dbReference>
<evidence type="ECO:0000313" key="10">
    <source>
        <dbReference type="EMBL" id="KSU49098.1"/>
    </source>
</evidence>
<dbReference type="AlphaFoldDB" id="A0A0V8GG13"/>
<reference evidence="10 11" key="1">
    <citation type="journal article" date="2015" name="Int. J. Syst. Evol. Microbiol.">
        <title>Exiguobacterium enclense sp. nov., isolated from sediment.</title>
        <authorList>
            <person name="Dastager S.G."/>
            <person name="Mawlankar R."/>
            <person name="Sonalkar V.V."/>
            <person name="Thorat M.N."/>
            <person name="Mual P."/>
            <person name="Verma A."/>
            <person name="Krishnamurthi S."/>
            <person name="Tang S.K."/>
            <person name="Li W.J."/>
        </authorList>
    </citation>
    <scope>NUCLEOTIDE SEQUENCE [LARGE SCALE GENOMIC DNA]</scope>
    <source>
        <strain evidence="10 11">NIO-1109</strain>
    </source>
</reference>
<feature type="transmembrane region" description="Helical" evidence="8">
    <location>
        <begin position="185"/>
        <end position="208"/>
    </location>
</feature>
<feature type="transmembrane region" description="Helical" evidence="8">
    <location>
        <begin position="425"/>
        <end position="446"/>
    </location>
</feature>
<dbReference type="RefSeq" id="WP_058265062.1">
    <property type="nucleotide sequence ID" value="NZ_FMYN01000002.1"/>
</dbReference>
<dbReference type="InterPro" id="IPR004680">
    <property type="entry name" value="Cit_transptr-like_dom"/>
</dbReference>
<dbReference type="GO" id="GO:0015105">
    <property type="term" value="F:arsenite transmembrane transporter activity"/>
    <property type="evidence" value="ECO:0007669"/>
    <property type="project" value="InterPro"/>
</dbReference>
<evidence type="ECO:0000256" key="2">
    <source>
        <dbReference type="ARBA" id="ARBA00009843"/>
    </source>
</evidence>
<feature type="transmembrane region" description="Helical" evidence="8">
    <location>
        <begin position="66"/>
        <end position="86"/>
    </location>
</feature>
<evidence type="ECO:0000256" key="3">
    <source>
        <dbReference type="ARBA" id="ARBA00022448"/>
    </source>
</evidence>
<dbReference type="InterPro" id="IPR051475">
    <property type="entry name" value="Diverse_Ion_Transporter"/>
</dbReference>
<dbReference type="Proteomes" id="UP000053797">
    <property type="component" value="Unassembled WGS sequence"/>
</dbReference>
<comment type="subcellular location">
    <subcellularLocation>
        <location evidence="1">Cell membrane</location>
        <topology evidence="1">Multi-pass membrane protein</topology>
    </subcellularLocation>
</comment>
<feature type="transmembrane region" description="Helical" evidence="8">
    <location>
        <begin position="106"/>
        <end position="131"/>
    </location>
</feature>
<keyword evidence="5 8" id="KW-0812">Transmembrane</keyword>
<feature type="transmembrane region" description="Helical" evidence="8">
    <location>
        <begin position="36"/>
        <end position="54"/>
    </location>
</feature>
<keyword evidence="4" id="KW-1003">Cell membrane</keyword>
<proteinExistence type="inferred from homology"/>
<evidence type="ECO:0000256" key="5">
    <source>
        <dbReference type="ARBA" id="ARBA00022692"/>
    </source>
</evidence>
<feature type="domain" description="Citrate transporter-like" evidence="9">
    <location>
        <begin position="27"/>
        <end position="391"/>
    </location>
</feature>
<dbReference type="PANTHER" id="PTHR43568:SF1">
    <property type="entry name" value="P PROTEIN"/>
    <property type="match status" value="1"/>
</dbReference>
<keyword evidence="3" id="KW-0813">Transport</keyword>
<protein>
    <recommendedName>
        <fullName evidence="9">Citrate transporter-like domain-containing protein</fullName>
    </recommendedName>
</protein>
<name>A0A0V8GG13_9BACL</name>
<evidence type="ECO:0000256" key="4">
    <source>
        <dbReference type="ARBA" id="ARBA00022475"/>
    </source>
</evidence>
<evidence type="ECO:0000256" key="8">
    <source>
        <dbReference type="SAM" id="Phobius"/>
    </source>
</evidence>
<dbReference type="CDD" id="cd01116">
    <property type="entry name" value="P_permease"/>
    <property type="match status" value="1"/>
</dbReference>
<feature type="transmembrane region" description="Helical" evidence="8">
    <location>
        <begin position="300"/>
        <end position="323"/>
    </location>
</feature>
<feature type="transmembrane region" description="Helical" evidence="8">
    <location>
        <begin position="143"/>
        <end position="165"/>
    </location>
</feature>
<feature type="transmembrane region" description="Helical" evidence="8">
    <location>
        <begin position="260"/>
        <end position="280"/>
    </location>
</feature>
<dbReference type="PANTHER" id="PTHR43568">
    <property type="entry name" value="P PROTEIN"/>
    <property type="match status" value="1"/>
</dbReference>
<evidence type="ECO:0000256" key="1">
    <source>
        <dbReference type="ARBA" id="ARBA00004651"/>
    </source>
</evidence>
<evidence type="ECO:0000313" key="11">
    <source>
        <dbReference type="Proteomes" id="UP000053797"/>
    </source>
</evidence>
<organism evidence="10 11">
    <name type="scientific">Exiguobacterium indicum</name>
    <dbReference type="NCBI Taxonomy" id="296995"/>
    <lineage>
        <taxon>Bacteria</taxon>
        <taxon>Bacillati</taxon>
        <taxon>Bacillota</taxon>
        <taxon>Bacilli</taxon>
        <taxon>Bacillales</taxon>
        <taxon>Bacillales Family XII. Incertae Sedis</taxon>
        <taxon>Exiguobacterium</taxon>
    </lineage>
</organism>
<dbReference type="GO" id="GO:0005886">
    <property type="term" value="C:plasma membrane"/>
    <property type="evidence" value="ECO:0007669"/>
    <property type="project" value="UniProtKB-SubCell"/>
</dbReference>
<sequence>MPALALAEIGSTQVQTYIALIIFLVTYGFIISEKVSRAIVALLGALAMVIIDIVDLETALFEYIEWGTIVLLIGMMILVTIANQSGLFEYIAIRAAKTTKGDPIKVLILLSALTALGSAFLDNVTTVLLIVPITFSITKILKIAPFPFLLAEVLFANIGGTATLIGDPPNIMIGAANPHLTFNAFLVNLAPIILVITVVTIGILYFIFRKQLHVEAEDRQKLMEIDEKSYIVSRKLVTRSSIVLVSTIALFVLHPLLDRIGLHLEAPAIAILGATVLMLLTIENDHQLEGIFARIEWTTIFFFAGLFVLVGGIQEAGIIRYLAEKTIDLTGGDIQTTATAVLWLSGIASATIDNIPFVATMIPLINDVAAGIGLSPADAKVDVLWWSLALGACLGGNGTLIGASANVIVAGLATRQGEKFTYMRFLIYGAPITIVTLILSQLYLWIRYY</sequence>
<dbReference type="Pfam" id="PF03600">
    <property type="entry name" value="CitMHS"/>
    <property type="match status" value="1"/>
</dbReference>
<feature type="transmembrane region" description="Helical" evidence="8">
    <location>
        <begin position="236"/>
        <end position="254"/>
    </location>
</feature>
<gene>
    <name evidence="10" type="ORF">AS033_06900</name>
</gene>
<dbReference type="EMBL" id="LNQL01000002">
    <property type="protein sequence ID" value="KSU49098.1"/>
    <property type="molecule type" value="Genomic_DNA"/>
</dbReference>
<comment type="caution">
    <text evidence="10">The sequence shown here is derived from an EMBL/GenBank/DDBJ whole genome shotgun (WGS) entry which is preliminary data.</text>
</comment>
<accession>A0A0V8GG13</accession>
<evidence type="ECO:0000259" key="9">
    <source>
        <dbReference type="Pfam" id="PF03600"/>
    </source>
</evidence>
<keyword evidence="6 8" id="KW-1133">Transmembrane helix</keyword>
<dbReference type="OrthoDB" id="9765532at2"/>
<dbReference type="InterPro" id="IPR000802">
    <property type="entry name" value="Arsenical_pump_ArsB"/>
</dbReference>